<dbReference type="OrthoDB" id="6657864at2"/>
<evidence type="ECO:0000313" key="1">
    <source>
        <dbReference type="EMBL" id="KHL02905.1"/>
    </source>
</evidence>
<proteinExistence type="predicted"/>
<reference evidence="1 2" key="1">
    <citation type="submission" date="2014-09" db="EMBL/GenBank/DDBJ databases">
        <title>Genome sequence of Sinomonas sp. MUSC 117.</title>
        <authorList>
            <person name="Lee L.-H."/>
        </authorList>
    </citation>
    <scope>NUCLEOTIDE SEQUENCE [LARGE SCALE GENOMIC DNA]</scope>
    <source>
        <strain evidence="1 2">MUSC 117</strain>
    </source>
</reference>
<dbReference type="Gene3D" id="3.10.450.50">
    <property type="match status" value="1"/>
</dbReference>
<evidence type="ECO:0008006" key="3">
    <source>
        <dbReference type="Google" id="ProtNLM"/>
    </source>
</evidence>
<comment type="caution">
    <text evidence="1">The sequence shown here is derived from an EMBL/GenBank/DDBJ whole genome shotgun (WGS) entry which is preliminary data.</text>
</comment>
<dbReference type="RefSeq" id="WP_043123476.1">
    <property type="nucleotide sequence ID" value="NZ_JTDL01000109.1"/>
</dbReference>
<dbReference type="SUPFAM" id="SSF54427">
    <property type="entry name" value="NTF2-like"/>
    <property type="match status" value="1"/>
</dbReference>
<evidence type="ECO:0000313" key="2">
    <source>
        <dbReference type="Proteomes" id="UP000030982"/>
    </source>
</evidence>
<name>A0A0B2AMC0_9MICC</name>
<dbReference type="InterPro" id="IPR032710">
    <property type="entry name" value="NTF2-like_dom_sf"/>
</dbReference>
<keyword evidence="2" id="KW-1185">Reference proteome</keyword>
<sequence length="89" mass="10015">MVTKEWPAQAILHDFLSKLAALTGSTYRATAMDVAEGDEHVFVLQNSRAERGSQSINNFLCNVFTVRDGLIHAVHSYPYDAEAQEAFWR</sequence>
<dbReference type="EMBL" id="JTDL01000109">
    <property type="protein sequence ID" value="KHL02905.1"/>
    <property type="molecule type" value="Genomic_DNA"/>
</dbReference>
<accession>A0A0B2AMC0</accession>
<protein>
    <recommendedName>
        <fullName evidence="3">SnoaL-like domain-containing protein</fullName>
    </recommendedName>
</protein>
<organism evidence="1 2">
    <name type="scientific">Sinomonas humi</name>
    <dbReference type="NCBI Taxonomy" id="1338436"/>
    <lineage>
        <taxon>Bacteria</taxon>
        <taxon>Bacillati</taxon>
        <taxon>Actinomycetota</taxon>
        <taxon>Actinomycetes</taxon>
        <taxon>Micrococcales</taxon>
        <taxon>Micrococcaceae</taxon>
        <taxon>Sinomonas</taxon>
    </lineage>
</organism>
<gene>
    <name evidence="1" type="ORF">LK10_10880</name>
</gene>
<dbReference type="AlphaFoldDB" id="A0A0B2AMC0"/>
<dbReference type="Proteomes" id="UP000030982">
    <property type="component" value="Unassembled WGS sequence"/>
</dbReference>